<gene>
    <name evidence="2" type="ORF">FIBSPDRAFT_938614</name>
</gene>
<keyword evidence="1" id="KW-1133">Transmembrane helix</keyword>
<dbReference type="OrthoDB" id="3198553at2759"/>
<feature type="transmembrane region" description="Helical" evidence="1">
    <location>
        <begin position="50"/>
        <end position="70"/>
    </location>
</feature>
<reference evidence="2 3" key="1">
    <citation type="journal article" date="2016" name="Mol. Biol. Evol.">
        <title>Comparative Genomics of Early-Diverging Mushroom-Forming Fungi Provides Insights into the Origins of Lignocellulose Decay Capabilities.</title>
        <authorList>
            <person name="Nagy L.G."/>
            <person name="Riley R."/>
            <person name="Tritt A."/>
            <person name="Adam C."/>
            <person name="Daum C."/>
            <person name="Floudas D."/>
            <person name="Sun H."/>
            <person name="Yadav J.S."/>
            <person name="Pangilinan J."/>
            <person name="Larsson K.H."/>
            <person name="Matsuura K."/>
            <person name="Barry K."/>
            <person name="Labutti K."/>
            <person name="Kuo R."/>
            <person name="Ohm R.A."/>
            <person name="Bhattacharya S.S."/>
            <person name="Shirouzu T."/>
            <person name="Yoshinaga Y."/>
            <person name="Martin F.M."/>
            <person name="Grigoriev I.V."/>
            <person name="Hibbett D.S."/>
        </authorList>
    </citation>
    <scope>NUCLEOTIDE SEQUENCE [LARGE SCALE GENOMIC DNA]</scope>
    <source>
        <strain evidence="2 3">CBS 109695</strain>
    </source>
</reference>
<evidence type="ECO:0008006" key="4">
    <source>
        <dbReference type="Google" id="ProtNLM"/>
    </source>
</evidence>
<dbReference type="EMBL" id="KV417706">
    <property type="protein sequence ID" value="KZP09179.1"/>
    <property type="molecule type" value="Genomic_DNA"/>
</dbReference>
<feature type="transmembrane region" description="Helical" evidence="1">
    <location>
        <begin position="154"/>
        <end position="174"/>
    </location>
</feature>
<keyword evidence="1" id="KW-0472">Membrane</keyword>
<sequence>MSEKLGSQHSAFSDAGSSIEHLPLLTPPLSAERPLAARRRFVSLLSDPRFQMGAILTAGVLLMGGQYGLYAHLDGRQVEGTFQIEGDFASSMRSVFRSQAAVNALGNLIANSARVLLAAAIGIAFVQVFWMYLRKREYSISQISAFMATNGSPFTLSSIATLFSPAFVLTLMALCSTAMTAITVVTPGSLTILPDQLVPNISCTVPTVDIARADFGYRAIPNLIPYVNPAIQQLVARVVVQETYFPLNSQNLTCNASCQYYVEFIAPALQCVNITDSVDFSVTLPALSAEATADGFGLVTLWNSTKEWDSGGLNITISFMQGQYFNGSWNFLPPQATRCTAYNATYGVTVLYSAAANTSTLNYAVEIHDKLFAVLPSNISNDTISEITQMACLADAFAIGLRGTITYTNNLGLIAQSTSVVQYSQITTALLSTHPLTLTVPEMMEFTSLSLLSGNFDFYDGSHSLITNQTTCMLSASVYQFERWRLLSTYGGCIGGAALCVLFGWFAVHTNEGGEALGFERLLESTRVLYGAGGSIAGDKGLPPDTKLVVTSGGHFVIAPG</sequence>
<name>A0A165Y3Y6_9AGAM</name>
<evidence type="ECO:0000256" key="1">
    <source>
        <dbReference type="SAM" id="Phobius"/>
    </source>
</evidence>
<organism evidence="2 3">
    <name type="scientific">Athelia psychrophila</name>
    <dbReference type="NCBI Taxonomy" id="1759441"/>
    <lineage>
        <taxon>Eukaryota</taxon>
        <taxon>Fungi</taxon>
        <taxon>Dikarya</taxon>
        <taxon>Basidiomycota</taxon>
        <taxon>Agaricomycotina</taxon>
        <taxon>Agaricomycetes</taxon>
        <taxon>Agaricomycetidae</taxon>
        <taxon>Atheliales</taxon>
        <taxon>Atheliaceae</taxon>
        <taxon>Athelia</taxon>
    </lineage>
</organism>
<dbReference type="AlphaFoldDB" id="A0A165Y3Y6"/>
<keyword evidence="3" id="KW-1185">Reference proteome</keyword>
<dbReference type="Proteomes" id="UP000076532">
    <property type="component" value="Unassembled WGS sequence"/>
</dbReference>
<evidence type="ECO:0000313" key="2">
    <source>
        <dbReference type="EMBL" id="KZP09179.1"/>
    </source>
</evidence>
<protein>
    <recommendedName>
        <fullName evidence="4">Transmembrane protein</fullName>
    </recommendedName>
</protein>
<evidence type="ECO:0000313" key="3">
    <source>
        <dbReference type="Proteomes" id="UP000076532"/>
    </source>
</evidence>
<keyword evidence="1" id="KW-0812">Transmembrane</keyword>
<proteinExistence type="predicted"/>
<dbReference type="STRING" id="436010.A0A165Y3Y6"/>
<feature type="transmembrane region" description="Helical" evidence="1">
    <location>
        <begin position="115"/>
        <end position="133"/>
    </location>
</feature>
<accession>A0A165Y3Y6</accession>